<dbReference type="SUPFAM" id="SSF56281">
    <property type="entry name" value="Metallo-hydrolase/oxidoreductase"/>
    <property type="match status" value="1"/>
</dbReference>
<proteinExistence type="predicted"/>
<reference evidence="4 5" key="1">
    <citation type="submission" date="2024-01" db="EMBL/GenBank/DDBJ databases">
        <title>Genome assemblies of Stephania.</title>
        <authorList>
            <person name="Yang L."/>
        </authorList>
    </citation>
    <scope>NUCLEOTIDE SEQUENCE [LARGE SCALE GENOMIC DNA]</scope>
    <source>
        <strain evidence="4">YNDBR</strain>
        <tissue evidence="4">Leaf</tissue>
    </source>
</reference>
<dbReference type="AlphaFoldDB" id="A0AAP0LDH6"/>
<keyword evidence="1" id="KW-0378">Hydrolase</keyword>
<dbReference type="GO" id="GO:0004521">
    <property type="term" value="F:RNA endonuclease activity"/>
    <property type="evidence" value="ECO:0007669"/>
    <property type="project" value="TreeGrafter"/>
</dbReference>
<evidence type="ECO:0000313" key="4">
    <source>
        <dbReference type="EMBL" id="KAK9169108.1"/>
    </source>
</evidence>
<feature type="region of interest" description="Disordered" evidence="2">
    <location>
        <begin position="63"/>
        <end position="119"/>
    </location>
</feature>
<dbReference type="InterPro" id="IPR022712">
    <property type="entry name" value="Beta_Casp"/>
</dbReference>
<name>A0AAP0LDH6_9MAGN</name>
<dbReference type="PANTHER" id="PTHR11203">
    <property type="entry name" value="CLEAVAGE AND POLYADENYLATION SPECIFICITY FACTOR FAMILY MEMBER"/>
    <property type="match status" value="1"/>
</dbReference>
<dbReference type="EMBL" id="JBBNAF010000001">
    <property type="protein sequence ID" value="KAK9169108.1"/>
    <property type="molecule type" value="Genomic_DNA"/>
</dbReference>
<evidence type="ECO:0000313" key="5">
    <source>
        <dbReference type="Proteomes" id="UP001420932"/>
    </source>
</evidence>
<feature type="domain" description="Beta-Casp" evidence="3">
    <location>
        <begin position="17"/>
        <end position="62"/>
    </location>
</feature>
<feature type="region of interest" description="Disordered" evidence="2">
    <location>
        <begin position="135"/>
        <end position="196"/>
    </location>
</feature>
<dbReference type="Pfam" id="PF10996">
    <property type="entry name" value="Beta-Casp"/>
    <property type="match status" value="1"/>
</dbReference>
<dbReference type="Proteomes" id="UP001420932">
    <property type="component" value="Unassembled WGS sequence"/>
</dbReference>
<dbReference type="GO" id="GO:0005634">
    <property type="term" value="C:nucleus"/>
    <property type="evidence" value="ECO:0007669"/>
    <property type="project" value="TreeGrafter"/>
</dbReference>
<evidence type="ECO:0000256" key="2">
    <source>
        <dbReference type="SAM" id="MobiDB-lite"/>
    </source>
</evidence>
<dbReference type="GO" id="GO:0016180">
    <property type="term" value="P:snRNA processing"/>
    <property type="evidence" value="ECO:0007669"/>
    <property type="project" value="TreeGrafter"/>
</dbReference>
<protein>
    <recommendedName>
        <fullName evidence="3">Beta-Casp domain-containing protein</fullName>
    </recommendedName>
</protein>
<dbReference type="PANTHER" id="PTHR11203:SF37">
    <property type="entry name" value="INTEGRATOR COMPLEX SUBUNIT 11"/>
    <property type="match status" value="1"/>
</dbReference>
<dbReference type="InterPro" id="IPR050698">
    <property type="entry name" value="MBL"/>
</dbReference>
<dbReference type="InterPro" id="IPR036866">
    <property type="entry name" value="RibonucZ/Hydroxyglut_hydro"/>
</dbReference>
<evidence type="ECO:0000256" key="1">
    <source>
        <dbReference type="ARBA" id="ARBA00022801"/>
    </source>
</evidence>
<evidence type="ECO:0000259" key="3">
    <source>
        <dbReference type="Pfam" id="PF10996"/>
    </source>
</evidence>
<dbReference type="GO" id="GO:0016787">
    <property type="term" value="F:hydrolase activity"/>
    <property type="evidence" value="ECO:0007669"/>
    <property type="project" value="UniProtKB-KW"/>
</dbReference>
<organism evidence="4 5">
    <name type="scientific">Stephania yunnanensis</name>
    <dbReference type="NCBI Taxonomy" id="152371"/>
    <lineage>
        <taxon>Eukaryota</taxon>
        <taxon>Viridiplantae</taxon>
        <taxon>Streptophyta</taxon>
        <taxon>Embryophyta</taxon>
        <taxon>Tracheophyta</taxon>
        <taxon>Spermatophyta</taxon>
        <taxon>Magnoliopsida</taxon>
        <taxon>Ranunculales</taxon>
        <taxon>Menispermaceae</taxon>
        <taxon>Menispermoideae</taxon>
        <taxon>Cissampelideae</taxon>
        <taxon>Stephania</taxon>
    </lineage>
</organism>
<comment type="caution">
    <text evidence="4">The sequence shown here is derived from an EMBL/GenBank/DDBJ whole genome shotgun (WGS) entry which is preliminary data.</text>
</comment>
<gene>
    <name evidence="4" type="ORF">Syun_001248</name>
</gene>
<keyword evidence="5" id="KW-1185">Reference proteome</keyword>
<feature type="compositionally biased region" description="Basic and acidic residues" evidence="2">
    <location>
        <begin position="80"/>
        <end position="92"/>
    </location>
</feature>
<sequence length="196" mass="21526">MVCHADMDMDDQEVMRRSFINASGPCVLFASPGMISGGFSLEVFNQWAPSEKNLIALPGREAINESQMIPETQSRRSRGRPTDAEESGEQRRWQSWAQPAAVDDRGGDQAAGGGGAGFEQRWRTITEATNVAGTVGRMSRRSRSARGATTVQKKGQRRRFEKRASDGRSKRGGATAIQKKGQRRRQTAAAEEKIAQ</sequence>
<accession>A0AAP0LDH6</accession>
<dbReference type="Gene3D" id="3.40.50.10890">
    <property type="match status" value="1"/>
</dbReference>